<feature type="domain" description="ABC-2 type transporter transmembrane" evidence="7">
    <location>
        <begin position="29"/>
        <end position="376"/>
    </location>
</feature>
<feature type="transmembrane region" description="Helical" evidence="6">
    <location>
        <begin position="178"/>
        <end position="199"/>
    </location>
</feature>
<gene>
    <name evidence="8" type="ORF">JT362_07370</name>
</gene>
<protein>
    <submittedName>
        <fullName evidence="8">ABC transporter permease</fullName>
    </submittedName>
</protein>
<name>A0ABT2J5R0_9PSEU</name>
<keyword evidence="5 6" id="KW-0472">Membrane</keyword>
<comment type="caution">
    <text evidence="8">The sequence shown here is derived from an EMBL/GenBank/DDBJ whole genome shotgun (WGS) entry which is preliminary data.</text>
</comment>
<feature type="transmembrane region" description="Helical" evidence="6">
    <location>
        <begin position="299"/>
        <end position="321"/>
    </location>
</feature>
<dbReference type="PANTHER" id="PTHR30294:SF29">
    <property type="entry name" value="MULTIDRUG ABC TRANSPORTER PERMEASE YBHS-RELATED"/>
    <property type="match status" value="1"/>
</dbReference>
<feature type="transmembrane region" description="Helical" evidence="6">
    <location>
        <begin position="30"/>
        <end position="49"/>
    </location>
</feature>
<keyword evidence="9" id="KW-1185">Reference proteome</keyword>
<evidence type="ECO:0000256" key="5">
    <source>
        <dbReference type="ARBA" id="ARBA00023136"/>
    </source>
</evidence>
<dbReference type="EMBL" id="JAFFZE010000006">
    <property type="protein sequence ID" value="MCT2582934.1"/>
    <property type="molecule type" value="Genomic_DNA"/>
</dbReference>
<keyword evidence="3 6" id="KW-0812">Transmembrane</keyword>
<proteinExistence type="predicted"/>
<feature type="transmembrane region" description="Helical" evidence="6">
    <location>
        <begin position="268"/>
        <end position="293"/>
    </location>
</feature>
<reference evidence="8 9" key="1">
    <citation type="submission" date="2021-02" db="EMBL/GenBank/DDBJ databases">
        <title>Actinophytocola xerophila sp. nov., isolated from soil of cotton cropping field.</title>
        <authorList>
            <person name="Huang R."/>
            <person name="Chen X."/>
            <person name="Ge X."/>
            <person name="Liu W."/>
        </authorList>
    </citation>
    <scope>NUCLEOTIDE SEQUENCE [LARGE SCALE GENOMIC DNA]</scope>
    <source>
        <strain evidence="8 9">S1-96</strain>
    </source>
</reference>
<dbReference type="Pfam" id="PF12698">
    <property type="entry name" value="ABC2_membrane_3"/>
    <property type="match status" value="1"/>
</dbReference>
<feature type="transmembrane region" description="Helical" evidence="6">
    <location>
        <begin position="328"/>
        <end position="346"/>
    </location>
</feature>
<accession>A0ABT2J5R0</accession>
<organism evidence="8 9">
    <name type="scientific">Actinophytocola gossypii</name>
    <dbReference type="NCBI Taxonomy" id="2812003"/>
    <lineage>
        <taxon>Bacteria</taxon>
        <taxon>Bacillati</taxon>
        <taxon>Actinomycetota</taxon>
        <taxon>Actinomycetes</taxon>
        <taxon>Pseudonocardiales</taxon>
        <taxon>Pseudonocardiaceae</taxon>
    </lineage>
</organism>
<evidence type="ECO:0000313" key="9">
    <source>
        <dbReference type="Proteomes" id="UP001156441"/>
    </source>
</evidence>
<sequence length="400" mass="41996">MPEATRTFSSGEAVLLVAGREVRTKLRSKAYIITTVATVVLLIGFALVMKLVSGGSDATVGVTPQNAALAEPLKAVSSSIGQNVDTREVSEQDGRDQVADESVDALLVGQGDQLRVVVKKDIDENLRNALNVLAGQLALNQEIAQLGGDPAQVNATMAEAEVLVEPLEEPFPYDPQQLVLGIIAGILIYMSLQFTGQLVAQGVVEEKSSRVVELLLSTITPWQLMAGKVLGIGFVGFLQMAVIGGFGVAAALALGVLTIAVSTAVGTVVWLVVWYLLGFLMYSLLFAGLAALVSRQEDVGGVISPALMMVIAGYVVGISVLPTDPGNTLVGVLSIIPLFAPTLMPMRLAMGGVPWWEAALSVGLVVVLIPVLVWLAGRIYANAVMRSGARVKLTDALRTA</sequence>
<dbReference type="InterPro" id="IPR051449">
    <property type="entry name" value="ABC-2_transporter_component"/>
</dbReference>
<evidence type="ECO:0000256" key="4">
    <source>
        <dbReference type="ARBA" id="ARBA00022989"/>
    </source>
</evidence>
<dbReference type="InterPro" id="IPR013525">
    <property type="entry name" value="ABC2_TM"/>
</dbReference>
<dbReference type="PANTHER" id="PTHR30294">
    <property type="entry name" value="MEMBRANE COMPONENT OF ABC TRANSPORTER YHHJ-RELATED"/>
    <property type="match status" value="1"/>
</dbReference>
<evidence type="ECO:0000259" key="7">
    <source>
        <dbReference type="Pfam" id="PF12698"/>
    </source>
</evidence>
<feature type="transmembrane region" description="Helical" evidence="6">
    <location>
        <begin position="241"/>
        <end position="261"/>
    </location>
</feature>
<evidence type="ECO:0000313" key="8">
    <source>
        <dbReference type="EMBL" id="MCT2582934.1"/>
    </source>
</evidence>
<evidence type="ECO:0000256" key="2">
    <source>
        <dbReference type="ARBA" id="ARBA00022475"/>
    </source>
</evidence>
<feature type="transmembrane region" description="Helical" evidence="6">
    <location>
        <begin position="358"/>
        <end position="377"/>
    </location>
</feature>
<keyword evidence="2" id="KW-1003">Cell membrane</keyword>
<keyword evidence="4 6" id="KW-1133">Transmembrane helix</keyword>
<comment type="subcellular location">
    <subcellularLocation>
        <location evidence="1">Cell membrane</location>
        <topology evidence="1">Multi-pass membrane protein</topology>
    </subcellularLocation>
</comment>
<evidence type="ECO:0000256" key="6">
    <source>
        <dbReference type="SAM" id="Phobius"/>
    </source>
</evidence>
<dbReference type="RefSeq" id="WP_260190271.1">
    <property type="nucleotide sequence ID" value="NZ_JAFFZE010000006.1"/>
</dbReference>
<evidence type="ECO:0000256" key="3">
    <source>
        <dbReference type="ARBA" id="ARBA00022692"/>
    </source>
</evidence>
<evidence type="ECO:0000256" key="1">
    <source>
        <dbReference type="ARBA" id="ARBA00004651"/>
    </source>
</evidence>
<feature type="transmembrane region" description="Helical" evidence="6">
    <location>
        <begin position="211"/>
        <end position="235"/>
    </location>
</feature>
<dbReference type="Proteomes" id="UP001156441">
    <property type="component" value="Unassembled WGS sequence"/>
</dbReference>